<evidence type="ECO:0000256" key="9">
    <source>
        <dbReference type="ARBA" id="ARBA00022676"/>
    </source>
</evidence>
<evidence type="ECO:0000256" key="5">
    <source>
        <dbReference type="ARBA" id="ARBA00008391"/>
    </source>
</evidence>
<comment type="similarity">
    <text evidence="5 12">Belongs to the purine/pyrimidine phosphoribosyltransferase family.</text>
</comment>
<dbReference type="InterPro" id="IPR005764">
    <property type="entry name" value="Ade_phspho_trans"/>
</dbReference>
<evidence type="ECO:0000256" key="2">
    <source>
        <dbReference type="ARBA" id="ARBA00003968"/>
    </source>
</evidence>
<dbReference type="InterPro" id="IPR029057">
    <property type="entry name" value="PRTase-like"/>
</dbReference>
<dbReference type="PANTHER" id="PTHR32315">
    <property type="entry name" value="ADENINE PHOSPHORIBOSYLTRANSFERASE"/>
    <property type="match status" value="1"/>
</dbReference>
<dbReference type="NCBIfam" id="NF002636">
    <property type="entry name" value="PRK02304.1-5"/>
    <property type="match status" value="1"/>
</dbReference>
<gene>
    <name evidence="12" type="primary">apt</name>
    <name evidence="14" type="ORF">BLITH_0986</name>
</gene>
<comment type="pathway">
    <text evidence="4 12">Purine metabolism; AMP biosynthesis via salvage pathway; AMP from adenine: step 1/1.</text>
</comment>
<dbReference type="Proteomes" id="UP000244016">
    <property type="component" value="Unassembled WGS sequence"/>
</dbReference>
<dbReference type="NCBIfam" id="TIGR01090">
    <property type="entry name" value="apt"/>
    <property type="match status" value="1"/>
</dbReference>
<dbReference type="InterPro" id="IPR050054">
    <property type="entry name" value="UPRTase/APRTase"/>
</dbReference>
<accession>A0A2T5G765</accession>
<protein>
    <recommendedName>
        <fullName evidence="7 12">Adenine phosphoribosyltransferase</fullName>
        <shortName evidence="12">APRT</shortName>
        <ecNumber evidence="7 12">2.4.2.7</ecNumber>
    </recommendedName>
</protein>
<evidence type="ECO:0000256" key="4">
    <source>
        <dbReference type="ARBA" id="ARBA00004659"/>
    </source>
</evidence>
<dbReference type="NCBIfam" id="NF002633">
    <property type="entry name" value="PRK02304.1-2"/>
    <property type="match status" value="1"/>
</dbReference>
<proteinExistence type="inferred from homology"/>
<keyword evidence="8 12" id="KW-0963">Cytoplasm</keyword>
<dbReference type="CDD" id="cd06223">
    <property type="entry name" value="PRTases_typeI"/>
    <property type="match status" value="1"/>
</dbReference>
<feature type="domain" description="Phosphoribosyltransferase" evidence="13">
    <location>
        <begin position="40"/>
        <end position="161"/>
    </location>
</feature>
<dbReference type="GO" id="GO:0003999">
    <property type="term" value="F:adenine phosphoribosyltransferase activity"/>
    <property type="evidence" value="ECO:0007669"/>
    <property type="project" value="UniProtKB-UniRule"/>
</dbReference>
<keyword evidence="10 12" id="KW-0808">Transferase</keyword>
<dbReference type="GO" id="GO:0002055">
    <property type="term" value="F:adenine binding"/>
    <property type="evidence" value="ECO:0007669"/>
    <property type="project" value="TreeGrafter"/>
</dbReference>
<dbReference type="PANTHER" id="PTHR32315:SF3">
    <property type="entry name" value="ADENINE PHOSPHORIBOSYLTRANSFERASE"/>
    <property type="match status" value="1"/>
</dbReference>
<keyword evidence="11 12" id="KW-0660">Purine salvage</keyword>
<dbReference type="GO" id="GO:0005737">
    <property type="term" value="C:cytoplasm"/>
    <property type="evidence" value="ECO:0007669"/>
    <property type="project" value="UniProtKB-SubCell"/>
</dbReference>
<evidence type="ECO:0000256" key="10">
    <source>
        <dbReference type="ARBA" id="ARBA00022679"/>
    </source>
</evidence>
<evidence type="ECO:0000256" key="3">
    <source>
        <dbReference type="ARBA" id="ARBA00004496"/>
    </source>
</evidence>
<dbReference type="FunFam" id="3.40.50.2020:FF:000004">
    <property type="entry name" value="Adenine phosphoribosyltransferase"/>
    <property type="match status" value="1"/>
</dbReference>
<dbReference type="EMBL" id="PEBW01000003">
    <property type="protein sequence ID" value="PTQ52019.1"/>
    <property type="molecule type" value="Genomic_DNA"/>
</dbReference>
<evidence type="ECO:0000256" key="7">
    <source>
        <dbReference type="ARBA" id="ARBA00011893"/>
    </source>
</evidence>
<organism evidence="14 15">
    <name type="scientific">Brockia lithotrophica</name>
    <dbReference type="NCBI Taxonomy" id="933949"/>
    <lineage>
        <taxon>Bacteria</taxon>
        <taxon>Bacillati</taxon>
        <taxon>Bacillota</taxon>
        <taxon>Bacilli</taxon>
        <taxon>Bacillales</taxon>
        <taxon>Bacillales Family X. Incertae Sedis</taxon>
        <taxon>Brockia</taxon>
    </lineage>
</organism>
<evidence type="ECO:0000256" key="12">
    <source>
        <dbReference type="HAMAP-Rule" id="MF_00004"/>
    </source>
</evidence>
<evidence type="ECO:0000256" key="6">
    <source>
        <dbReference type="ARBA" id="ARBA00011738"/>
    </source>
</evidence>
<evidence type="ECO:0000259" key="13">
    <source>
        <dbReference type="Pfam" id="PF00156"/>
    </source>
</evidence>
<evidence type="ECO:0000313" key="14">
    <source>
        <dbReference type="EMBL" id="PTQ52019.1"/>
    </source>
</evidence>
<dbReference type="GO" id="GO:0044209">
    <property type="term" value="P:AMP salvage"/>
    <property type="evidence" value="ECO:0007669"/>
    <property type="project" value="UniProtKB-UniRule"/>
</dbReference>
<dbReference type="NCBIfam" id="NF002634">
    <property type="entry name" value="PRK02304.1-3"/>
    <property type="match status" value="1"/>
</dbReference>
<dbReference type="SUPFAM" id="SSF53271">
    <property type="entry name" value="PRTase-like"/>
    <property type="match status" value="1"/>
</dbReference>
<dbReference type="GO" id="GO:0016208">
    <property type="term" value="F:AMP binding"/>
    <property type="evidence" value="ECO:0007669"/>
    <property type="project" value="TreeGrafter"/>
</dbReference>
<dbReference type="GO" id="GO:0006166">
    <property type="term" value="P:purine ribonucleoside salvage"/>
    <property type="evidence" value="ECO:0007669"/>
    <property type="project" value="UniProtKB-UniRule"/>
</dbReference>
<comment type="caution">
    <text evidence="14">The sequence shown here is derived from an EMBL/GenBank/DDBJ whole genome shotgun (WGS) entry which is preliminary data.</text>
</comment>
<evidence type="ECO:0000256" key="1">
    <source>
        <dbReference type="ARBA" id="ARBA00000868"/>
    </source>
</evidence>
<dbReference type="Gene3D" id="3.40.50.2020">
    <property type="match status" value="1"/>
</dbReference>
<evidence type="ECO:0000313" key="15">
    <source>
        <dbReference type="Proteomes" id="UP000244016"/>
    </source>
</evidence>
<comment type="function">
    <text evidence="2 12">Catalyzes a salvage reaction resulting in the formation of AMP, that is energically less costly than de novo synthesis.</text>
</comment>
<dbReference type="Pfam" id="PF00156">
    <property type="entry name" value="Pribosyltran"/>
    <property type="match status" value="1"/>
</dbReference>
<dbReference type="GO" id="GO:0006168">
    <property type="term" value="P:adenine salvage"/>
    <property type="evidence" value="ECO:0007669"/>
    <property type="project" value="InterPro"/>
</dbReference>
<dbReference type="AlphaFoldDB" id="A0A2T5G765"/>
<evidence type="ECO:0000256" key="8">
    <source>
        <dbReference type="ARBA" id="ARBA00022490"/>
    </source>
</evidence>
<comment type="subunit">
    <text evidence="6 12">Homodimer.</text>
</comment>
<reference evidence="14 15" key="1">
    <citation type="submission" date="2017-08" db="EMBL/GenBank/DDBJ databases">
        <title>Burning lignite coal seam in the remote Altai Mountains harbors a hydrogen-driven thermophilic microbial community.</title>
        <authorList>
            <person name="Kadnikov V.V."/>
            <person name="Mardanov A.V."/>
            <person name="Ivasenko D."/>
            <person name="Beletsky A.V."/>
            <person name="Karnachuk O.V."/>
            <person name="Ravin N.V."/>
        </authorList>
    </citation>
    <scope>NUCLEOTIDE SEQUENCE [LARGE SCALE GENOMIC DNA]</scope>
    <source>
        <strain evidence="14">AL31</strain>
    </source>
</reference>
<dbReference type="InterPro" id="IPR000836">
    <property type="entry name" value="PRTase_dom"/>
</dbReference>
<comment type="subcellular location">
    <subcellularLocation>
        <location evidence="3 12">Cytoplasm</location>
    </subcellularLocation>
</comment>
<sequence length="190" mass="20743">MALHALDPQALEERLKKSIRTIPDYPQPGILFYDITTLFQDPEAYKLAIDHLVERVRPFRPDVIVGPEARGFVVGGPLAYALGVGFAFVRKPGKLPREVVTAEYEKEYGPDSLAIHRDALLPGQRVVVADDLLATGGTMGATVDLVRKLGGEVVAAAFLIELAHLGGRKFLLEEKKVPEVVTLVRYSGEG</sequence>
<keyword evidence="9 12" id="KW-0328">Glycosyltransferase</keyword>
<comment type="catalytic activity">
    <reaction evidence="1 12">
        <text>AMP + diphosphate = 5-phospho-alpha-D-ribose 1-diphosphate + adenine</text>
        <dbReference type="Rhea" id="RHEA:16609"/>
        <dbReference type="ChEBI" id="CHEBI:16708"/>
        <dbReference type="ChEBI" id="CHEBI:33019"/>
        <dbReference type="ChEBI" id="CHEBI:58017"/>
        <dbReference type="ChEBI" id="CHEBI:456215"/>
        <dbReference type="EC" id="2.4.2.7"/>
    </reaction>
</comment>
<name>A0A2T5G765_9BACL</name>
<dbReference type="EC" id="2.4.2.7" evidence="7 12"/>
<dbReference type="UniPathway" id="UPA00588">
    <property type="reaction ID" value="UER00646"/>
</dbReference>
<dbReference type="HAMAP" id="MF_00004">
    <property type="entry name" value="Aden_phosphoribosyltr"/>
    <property type="match status" value="1"/>
</dbReference>
<evidence type="ECO:0000256" key="11">
    <source>
        <dbReference type="ARBA" id="ARBA00022726"/>
    </source>
</evidence>